<evidence type="ECO:0000313" key="1">
    <source>
        <dbReference type="EMBL" id="KKU26205.1"/>
    </source>
</evidence>
<protein>
    <submittedName>
        <fullName evidence="1">Uncharacterized protein</fullName>
    </submittedName>
</protein>
<evidence type="ECO:0000313" key="2">
    <source>
        <dbReference type="Proteomes" id="UP000034175"/>
    </source>
</evidence>
<dbReference type="Proteomes" id="UP000034175">
    <property type="component" value="Unassembled WGS sequence"/>
</dbReference>
<accession>A0A0G1RZ42</accession>
<proteinExistence type="predicted"/>
<reference evidence="1 2" key="1">
    <citation type="journal article" date="2015" name="Nature">
        <title>rRNA introns, odd ribosomes, and small enigmatic genomes across a large radiation of phyla.</title>
        <authorList>
            <person name="Brown C.T."/>
            <person name="Hug L.A."/>
            <person name="Thomas B.C."/>
            <person name="Sharon I."/>
            <person name="Castelle C.J."/>
            <person name="Singh A."/>
            <person name="Wilkins M.J."/>
            <person name="Williams K.H."/>
            <person name="Banfield J.F."/>
        </authorList>
    </citation>
    <scope>NUCLEOTIDE SEQUENCE [LARGE SCALE GENOMIC DNA]</scope>
</reference>
<sequence length="337" mass="38787">MPTQYRDKPTNHPVSHVFICVGWQVYVDMLPFFEAIRHTHNAFFFTNVTHEGFSSQVRPIAELLGFAPPERRAVVYFSVARHYAKYVTGGTLGSCATKMVKISHGITGNWSRLLLKHREFIDVVIAASNLDADTYRNRTSYRVETIGWPRAEAFLKLNSTRKIDERTIVVSSSWSRDKSDFRICDRIAELADYRITFMLHPVLTKPTFSDVDNLDPDFINLQLEKLKGAADVVQCEQGALPHMLGKEIMLCPISATAYEWVVLGNRPIWFLRPYDELDFGRNLEFDKPLRAQIEAPEPARYGERRQTLRSRLVSHFDGKWNERFVALISDMESALLK</sequence>
<gene>
    <name evidence="1" type="ORF">UX39_C0011G0019</name>
</gene>
<comment type="caution">
    <text evidence="1">The sequence shown here is derived from an EMBL/GenBank/DDBJ whole genome shotgun (WGS) entry which is preliminary data.</text>
</comment>
<dbReference type="EMBL" id="LCMA01000011">
    <property type="protein sequence ID" value="KKU26205.1"/>
    <property type="molecule type" value="Genomic_DNA"/>
</dbReference>
<organism evidence="1 2">
    <name type="scientific">Candidatus Magasanikbacteria bacterium GW2011_GWA2_46_17</name>
    <dbReference type="NCBI Taxonomy" id="1619042"/>
    <lineage>
        <taxon>Bacteria</taxon>
        <taxon>Candidatus Magasanikiibacteriota</taxon>
    </lineage>
</organism>
<name>A0A0G1RZ42_9BACT</name>
<dbReference type="AlphaFoldDB" id="A0A0G1RZ42"/>